<dbReference type="RefSeq" id="WP_128268443.1">
    <property type="nucleotide sequence ID" value="NZ_SAUW01000001.1"/>
</dbReference>
<evidence type="ECO:0000256" key="1">
    <source>
        <dbReference type="ARBA" id="ARBA00038414"/>
    </source>
</evidence>
<name>A0A443J4K5_9RHOB</name>
<dbReference type="GO" id="GO:0047661">
    <property type="term" value="F:amino-acid racemase activity"/>
    <property type="evidence" value="ECO:0007669"/>
    <property type="project" value="InterPro"/>
</dbReference>
<dbReference type="PANTHER" id="PTHR28047:SF5">
    <property type="entry name" value="PROTEIN DCG1"/>
    <property type="match status" value="1"/>
</dbReference>
<comment type="similarity">
    <text evidence="1">Belongs to the HyuE racemase family.</text>
</comment>
<dbReference type="Pfam" id="PF01177">
    <property type="entry name" value="Asp_Glu_race"/>
    <property type="match status" value="1"/>
</dbReference>
<keyword evidence="3" id="KW-1185">Reference proteome</keyword>
<evidence type="ECO:0000313" key="2">
    <source>
        <dbReference type="EMBL" id="RWR15390.1"/>
    </source>
</evidence>
<evidence type="ECO:0000313" key="3">
    <source>
        <dbReference type="Proteomes" id="UP000285710"/>
    </source>
</evidence>
<dbReference type="InterPro" id="IPR052186">
    <property type="entry name" value="Hydantoin_racemase-like"/>
</dbReference>
<gene>
    <name evidence="2" type="ORF">D2T33_00490</name>
</gene>
<dbReference type="Proteomes" id="UP000285710">
    <property type="component" value="Unassembled WGS sequence"/>
</dbReference>
<reference evidence="2 3" key="1">
    <citation type="submission" date="2019-01" db="EMBL/GenBank/DDBJ databases">
        <title>Sinorhodobacter populi sp. nov. isolated from the symptomatic bark tissue of Populus euramericana canker.</title>
        <authorList>
            <person name="Xu G."/>
        </authorList>
    </citation>
    <scope>NUCLEOTIDE SEQUENCE [LARGE SCALE GENOMIC DNA]</scope>
    <source>
        <strain evidence="2 3">2D-5</strain>
    </source>
</reference>
<protein>
    <submittedName>
        <fullName evidence="2">Asp/Glu/hydantoin racemase</fullName>
    </submittedName>
</protein>
<dbReference type="EMBL" id="SAUW01000001">
    <property type="protein sequence ID" value="RWR15390.1"/>
    <property type="molecule type" value="Genomic_DNA"/>
</dbReference>
<organism evidence="2 3">
    <name type="scientific">Paenirhodobacter populi</name>
    <dbReference type="NCBI Taxonomy" id="2306993"/>
    <lineage>
        <taxon>Bacteria</taxon>
        <taxon>Pseudomonadati</taxon>
        <taxon>Pseudomonadota</taxon>
        <taxon>Alphaproteobacteria</taxon>
        <taxon>Rhodobacterales</taxon>
        <taxon>Rhodobacter group</taxon>
        <taxon>Paenirhodobacter</taxon>
    </lineage>
</organism>
<dbReference type="PANTHER" id="PTHR28047">
    <property type="entry name" value="PROTEIN DCG1"/>
    <property type="match status" value="1"/>
</dbReference>
<dbReference type="InterPro" id="IPR015942">
    <property type="entry name" value="Asp/Glu/hydantoin_racemase"/>
</dbReference>
<sequence length="213" mass="21978">MPRLLVINPNSNTTVTANIDRALAPWRVTGVTIDCMTNDAGPDTISSDEDAQRAGRDVCAIAAKARADAILVACFSDPGVDMLRGQTARPVFGIQECAILTALARAPRYGIIALSERAVPRHRARIEKLGLTERFAGELGLSGYSALAVGQSDAAYAETRTAADRLRGLGAGAVVLGCAGFGPRRAALEADLGMPVIDPVLAGAAIAVGALLG</sequence>
<accession>A0A443J4K5</accession>
<proteinExistence type="inferred from homology"/>
<comment type="caution">
    <text evidence="2">The sequence shown here is derived from an EMBL/GenBank/DDBJ whole genome shotgun (WGS) entry which is preliminary data.</text>
</comment>
<dbReference type="Gene3D" id="3.40.50.12500">
    <property type="match status" value="1"/>
</dbReference>
<dbReference type="InterPro" id="IPR053714">
    <property type="entry name" value="Iso_Racemase_Enz_sf"/>
</dbReference>
<dbReference type="AlphaFoldDB" id="A0A443J4K5"/>
<reference evidence="2 3" key="2">
    <citation type="submission" date="2019-01" db="EMBL/GenBank/DDBJ databases">
        <authorList>
            <person name="Li Y."/>
        </authorList>
    </citation>
    <scope>NUCLEOTIDE SEQUENCE [LARGE SCALE GENOMIC DNA]</scope>
    <source>
        <strain evidence="2 3">2D-5</strain>
    </source>
</reference>